<proteinExistence type="predicted"/>
<dbReference type="RefSeq" id="WP_344619318.1">
    <property type="nucleotide sequence ID" value="NZ_BAAARV010000096.1"/>
</dbReference>
<dbReference type="EMBL" id="BAAARV010000096">
    <property type="protein sequence ID" value="GAA2385292.1"/>
    <property type="molecule type" value="Genomic_DNA"/>
</dbReference>
<dbReference type="Gene3D" id="1.20.1290.10">
    <property type="entry name" value="AhpD-like"/>
    <property type="match status" value="1"/>
</dbReference>
<evidence type="ECO:0000313" key="1">
    <source>
        <dbReference type="EMBL" id="GAA2385292.1"/>
    </source>
</evidence>
<protein>
    <recommendedName>
        <fullName evidence="3">Peroxidase-related enzyme</fullName>
    </recommendedName>
</protein>
<name>A0ABP5URR8_9ACTN</name>
<dbReference type="PANTHER" id="PTHR35446">
    <property type="entry name" value="SI:CH211-175M2.5"/>
    <property type="match status" value="1"/>
</dbReference>
<accession>A0ABP5URR8</accession>
<gene>
    <name evidence="1" type="ORF">GCM10010170_095180</name>
</gene>
<dbReference type="PANTHER" id="PTHR35446:SF2">
    <property type="entry name" value="CARBOXYMUCONOLACTONE DECARBOXYLASE-LIKE DOMAIN-CONTAINING PROTEIN"/>
    <property type="match status" value="1"/>
</dbReference>
<sequence length="202" mass="21706">MSHLEPPPMTDPAAARLYDADRARFGYVANYTRVLALRPAALEAWQALGAAVKSTMDLRRFELATFAAARRLRSRYCSLAHAKVLRDRFYDDEALERIAADHHAAGLSEVDVAVMDFADRVAGDPNSVTAEHVRVLRGLGLTDPEILDVALTAAARCFFSTVIAAAGAEPDPAYDTALAPGVRAAVGQFHGLHQAAGVPSHE</sequence>
<comment type="caution">
    <text evidence="1">The sequence shown here is derived from an EMBL/GenBank/DDBJ whole genome shotgun (WGS) entry which is preliminary data.</text>
</comment>
<dbReference type="Proteomes" id="UP001501444">
    <property type="component" value="Unassembled WGS sequence"/>
</dbReference>
<reference evidence="2" key="1">
    <citation type="journal article" date="2019" name="Int. J. Syst. Evol. Microbiol.">
        <title>The Global Catalogue of Microorganisms (GCM) 10K type strain sequencing project: providing services to taxonomists for standard genome sequencing and annotation.</title>
        <authorList>
            <consortium name="The Broad Institute Genomics Platform"/>
            <consortium name="The Broad Institute Genome Sequencing Center for Infectious Disease"/>
            <person name="Wu L."/>
            <person name="Ma J."/>
        </authorList>
    </citation>
    <scope>NUCLEOTIDE SEQUENCE [LARGE SCALE GENOMIC DNA]</scope>
    <source>
        <strain evidence="2">JCM 3272</strain>
    </source>
</reference>
<dbReference type="SUPFAM" id="SSF69118">
    <property type="entry name" value="AhpD-like"/>
    <property type="match status" value="1"/>
</dbReference>
<keyword evidence="2" id="KW-1185">Reference proteome</keyword>
<organism evidence="1 2">
    <name type="scientific">Dactylosporangium salmoneum</name>
    <dbReference type="NCBI Taxonomy" id="53361"/>
    <lineage>
        <taxon>Bacteria</taxon>
        <taxon>Bacillati</taxon>
        <taxon>Actinomycetota</taxon>
        <taxon>Actinomycetes</taxon>
        <taxon>Micromonosporales</taxon>
        <taxon>Micromonosporaceae</taxon>
        <taxon>Dactylosporangium</taxon>
    </lineage>
</organism>
<dbReference type="InterPro" id="IPR029032">
    <property type="entry name" value="AhpD-like"/>
</dbReference>
<evidence type="ECO:0008006" key="3">
    <source>
        <dbReference type="Google" id="ProtNLM"/>
    </source>
</evidence>
<evidence type="ECO:0000313" key="2">
    <source>
        <dbReference type="Proteomes" id="UP001501444"/>
    </source>
</evidence>